<proteinExistence type="predicted"/>
<protein>
    <recommendedName>
        <fullName evidence="3">VWFA domain-containing protein</fullName>
    </recommendedName>
</protein>
<dbReference type="Pfam" id="PF13519">
    <property type="entry name" value="VWA_2"/>
    <property type="match status" value="1"/>
</dbReference>
<dbReference type="Proteomes" id="UP000067626">
    <property type="component" value="Chromosome"/>
</dbReference>
<dbReference type="InterPro" id="IPR051266">
    <property type="entry name" value="CLCR"/>
</dbReference>
<feature type="signal peptide" evidence="2">
    <location>
        <begin position="1"/>
        <end position="25"/>
    </location>
</feature>
<reference evidence="4 5" key="1">
    <citation type="submission" date="2015-07" db="EMBL/GenBank/DDBJ databases">
        <title>Genome analysis of myxobacterium Chondromyces crocatus Cm c5 reveals a high potential for natural compound synthesis and the genetic basis for the loss of fruiting body formation.</title>
        <authorList>
            <person name="Zaburannyi N."/>
            <person name="Bunk B."/>
            <person name="Maier J."/>
            <person name="Overmann J."/>
            <person name="Mueller R."/>
        </authorList>
    </citation>
    <scope>NUCLEOTIDE SEQUENCE [LARGE SCALE GENOMIC DNA]</scope>
    <source>
        <strain evidence="4 5">Cm c5</strain>
    </source>
</reference>
<evidence type="ECO:0000256" key="2">
    <source>
        <dbReference type="SAM" id="SignalP"/>
    </source>
</evidence>
<accession>A0A0K1ERT9</accession>
<dbReference type="SMART" id="SM00327">
    <property type="entry name" value="VWA"/>
    <property type="match status" value="1"/>
</dbReference>
<dbReference type="EMBL" id="CP012159">
    <property type="protein sequence ID" value="AKT43524.1"/>
    <property type="molecule type" value="Genomic_DNA"/>
</dbReference>
<gene>
    <name evidence="4" type="ORF">CMC5_077560</name>
</gene>
<dbReference type="AlphaFoldDB" id="A0A0K1ERT9"/>
<dbReference type="PANTHER" id="PTHR10579">
    <property type="entry name" value="CALCIUM-ACTIVATED CHLORIDE CHANNEL REGULATOR"/>
    <property type="match status" value="1"/>
</dbReference>
<dbReference type="SUPFAM" id="SSF53300">
    <property type="entry name" value="vWA-like"/>
    <property type="match status" value="1"/>
</dbReference>
<feature type="domain" description="VWFA" evidence="3">
    <location>
        <begin position="173"/>
        <end position="352"/>
    </location>
</feature>
<evidence type="ECO:0000259" key="3">
    <source>
        <dbReference type="PROSITE" id="PS50234"/>
    </source>
</evidence>
<dbReference type="PROSITE" id="PS51257">
    <property type="entry name" value="PROKAR_LIPOPROTEIN"/>
    <property type="match status" value="1"/>
</dbReference>
<dbReference type="Gene3D" id="3.40.50.410">
    <property type="entry name" value="von Willebrand factor, type A domain"/>
    <property type="match status" value="1"/>
</dbReference>
<dbReference type="KEGG" id="ccro:CMC5_077560"/>
<dbReference type="PANTHER" id="PTHR10579:SF43">
    <property type="entry name" value="ZINC FINGER (C3HC4-TYPE RING FINGER) FAMILY PROTEIN"/>
    <property type="match status" value="1"/>
</dbReference>
<evidence type="ECO:0000313" key="4">
    <source>
        <dbReference type="EMBL" id="AKT43524.1"/>
    </source>
</evidence>
<feature type="region of interest" description="Disordered" evidence="1">
    <location>
        <begin position="34"/>
        <end position="72"/>
    </location>
</feature>
<dbReference type="InterPro" id="IPR036465">
    <property type="entry name" value="vWFA_dom_sf"/>
</dbReference>
<evidence type="ECO:0000256" key="1">
    <source>
        <dbReference type="SAM" id="MobiDB-lite"/>
    </source>
</evidence>
<sequence length="505" mass="54283">MRGCWLERCAWTLMVVMGASGGLTACSGMDRLGDVGEPGEMDGNQGSSGTGAGDYGAQAPPTSPYPEEQPEETFTCAGLDEESAAVLYLSSDDSNSMGSPAQVRELLREGIAPSPWTIRTYEFLNYYRIAYNAAPDGQLRIVPQMQEAEEPGLYHLQIGVRSQDPDPVRRPMTLTFVLDTSGSMEGIPMARQKAAVEALSAGLTEGDVVNMVTWNTTNAVVLSGHMVNGPDDPGLQAAVNALSASGGTDLESGLAFGYQLALQHYGPDRLNRVILISDGGANVGVTSAELIANHSEDADREGIYLVGIGAGPASGYNDALMDAVTDKGRGAYVYLDSTQEALEVLRDRFDEVMEVAARGVQVELTLPWYFKIERFYGEEYSEDASEIEPQHLAPGDAMIFNQIVRACDPDVIDLEDPIRVTARWESPLTYERREVAVEASVGQLLAADTKQLIKGRAIIAYAEALKEGDSAALRNAHDQVVAANPNGADPELSEIAQLLQLHPSY</sequence>
<dbReference type="PROSITE" id="PS50234">
    <property type="entry name" value="VWFA"/>
    <property type="match status" value="1"/>
</dbReference>
<feature type="chain" id="PRO_5005459894" description="VWFA domain-containing protein" evidence="2">
    <location>
        <begin position="26"/>
        <end position="505"/>
    </location>
</feature>
<dbReference type="InterPro" id="IPR002035">
    <property type="entry name" value="VWF_A"/>
</dbReference>
<dbReference type="STRING" id="52.CMC5_077560"/>
<evidence type="ECO:0000313" key="5">
    <source>
        <dbReference type="Proteomes" id="UP000067626"/>
    </source>
</evidence>
<keyword evidence="5" id="KW-1185">Reference proteome</keyword>
<keyword evidence="2" id="KW-0732">Signal</keyword>
<organism evidence="4 5">
    <name type="scientific">Chondromyces crocatus</name>
    <dbReference type="NCBI Taxonomy" id="52"/>
    <lineage>
        <taxon>Bacteria</taxon>
        <taxon>Pseudomonadati</taxon>
        <taxon>Myxococcota</taxon>
        <taxon>Polyangia</taxon>
        <taxon>Polyangiales</taxon>
        <taxon>Polyangiaceae</taxon>
        <taxon>Chondromyces</taxon>
    </lineage>
</organism>
<name>A0A0K1ERT9_CHOCO</name>